<proteinExistence type="predicted"/>
<sequence>MVDLATRGTVDPSAVKDQGRYWIHTNGEAGISGFPLFQETPCPRPNYRIALPPPPPAVSAAVPSVVLTVDESDTTEAQKEPRGWRRFFCAKRTEKNKRQRGFLWAGIHRLLVAATELWIFHLLRRYHGPNLAQTLPDWAVGAIAQINDLVVVIFVALFGMSYFTIRAMMEDGVSVEPYCSQLDVVYGVANGVVLWLHWELLVSATLLVVAMVVALML</sequence>
<dbReference type="AlphaFoldDB" id="A0A0G4ELR6"/>
<reference evidence="2 3" key="1">
    <citation type="submission" date="2014-11" db="EMBL/GenBank/DDBJ databases">
        <authorList>
            <person name="Zhu J."/>
            <person name="Qi W."/>
            <person name="Song R."/>
        </authorList>
    </citation>
    <scope>NUCLEOTIDE SEQUENCE [LARGE SCALE GENOMIC DNA]</scope>
</reference>
<evidence type="ECO:0000313" key="2">
    <source>
        <dbReference type="EMBL" id="CEL97773.1"/>
    </source>
</evidence>
<protein>
    <submittedName>
        <fullName evidence="2">Uncharacterized protein</fullName>
    </submittedName>
</protein>
<name>A0A0G4ELR6_VITBC</name>
<keyword evidence="1" id="KW-1133">Transmembrane helix</keyword>
<gene>
    <name evidence="2" type="ORF">Vbra_12358</name>
</gene>
<accession>A0A0G4ELR6</accession>
<dbReference type="VEuPathDB" id="CryptoDB:Vbra_12358"/>
<dbReference type="Proteomes" id="UP000041254">
    <property type="component" value="Unassembled WGS sequence"/>
</dbReference>
<keyword evidence="1" id="KW-0812">Transmembrane</keyword>
<evidence type="ECO:0000313" key="3">
    <source>
        <dbReference type="Proteomes" id="UP000041254"/>
    </source>
</evidence>
<feature type="transmembrane region" description="Helical" evidence="1">
    <location>
        <begin position="143"/>
        <end position="163"/>
    </location>
</feature>
<dbReference type="EMBL" id="CDMY01000255">
    <property type="protein sequence ID" value="CEL97773.1"/>
    <property type="molecule type" value="Genomic_DNA"/>
</dbReference>
<keyword evidence="1" id="KW-0472">Membrane</keyword>
<feature type="transmembrane region" description="Helical" evidence="1">
    <location>
        <begin position="101"/>
        <end position="123"/>
    </location>
</feature>
<feature type="transmembrane region" description="Helical" evidence="1">
    <location>
        <begin position="184"/>
        <end position="216"/>
    </location>
</feature>
<keyword evidence="3" id="KW-1185">Reference proteome</keyword>
<organism evidence="2 3">
    <name type="scientific">Vitrella brassicaformis (strain CCMP3155)</name>
    <dbReference type="NCBI Taxonomy" id="1169540"/>
    <lineage>
        <taxon>Eukaryota</taxon>
        <taxon>Sar</taxon>
        <taxon>Alveolata</taxon>
        <taxon>Colpodellida</taxon>
        <taxon>Vitrellaceae</taxon>
        <taxon>Vitrella</taxon>
    </lineage>
</organism>
<evidence type="ECO:0000256" key="1">
    <source>
        <dbReference type="SAM" id="Phobius"/>
    </source>
</evidence>
<dbReference type="InParanoid" id="A0A0G4ELR6"/>